<evidence type="ECO:0000256" key="6">
    <source>
        <dbReference type="ARBA" id="ARBA00022833"/>
    </source>
</evidence>
<dbReference type="SUPFAM" id="SSF55486">
    <property type="entry name" value="Metalloproteases ('zincins'), catalytic domain"/>
    <property type="match status" value="1"/>
</dbReference>
<dbReference type="GO" id="GO:0046872">
    <property type="term" value="F:metal ion binding"/>
    <property type="evidence" value="ECO:0007669"/>
    <property type="project" value="UniProtKB-KW"/>
</dbReference>
<feature type="domain" description="Peptidase M13 N-terminal" evidence="10">
    <location>
        <begin position="708"/>
        <end position="1066"/>
    </location>
</feature>
<feature type="compositionally biased region" description="Polar residues" evidence="8">
    <location>
        <begin position="215"/>
        <end position="231"/>
    </location>
</feature>
<evidence type="ECO:0000256" key="2">
    <source>
        <dbReference type="ARBA" id="ARBA00007357"/>
    </source>
</evidence>
<dbReference type="InterPro" id="IPR042089">
    <property type="entry name" value="Peptidase_M13_dom_2"/>
</dbReference>
<evidence type="ECO:0000256" key="5">
    <source>
        <dbReference type="ARBA" id="ARBA00022801"/>
    </source>
</evidence>
<reference evidence="12 13" key="1">
    <citation type="journal article" date="2023" name="Arcadia Sci">
        <title>De novo assembly of a long-read Amblyomma americanum tick genome.</title>
        <authorList>
            <person name="Chou S."/>
            <person name="Poskanzer K.E."/>
            <person name="Rollins M."/>
            <person name="Thuy-Boun P.S."/>
        </authorList>
    </citation>
    <scope>NUCLEOTIDE SEQUENCE [LARGE SCALE GENOMIC DNA]</scope>
    <source>
        <strain evidence="12">F_SG_1</strain>
        <tissue evidence="12">Salivary glands</tissue>
    </source>
</reference>
<dbReference type="EMBL" id="JARKHS020028473">
    <property type="protein sequence ID" value="KAK8764245.1"/>
    <property type="molecule type" value="Genomic_DNA"/>
</dbReference>
<dbReference type="PROSITE" id="PS51885">
    <property type="entry name" value="NEPRILYSIN"/>
    <property type="match status" value="1"/>
</dbReference>
<feature type="compositionally biased region" description="Basic and acidic residues" evidence="8">
    <location>
        <begin position="435"/>
        <end position="445"/>
    </location>
</feature>
<dbReference type="Proteomes" id="UP001321473">
    <property type="component" value="Unassembled WGS sequence"/>
</dbReference>
<evidence type="ECO:0000256" key="4">
    <source>
        <dbReference type="ARBA" id="ARBA00022723"/>
    </source>
</evidence>
<accession>A0AAQ4EDZ3</accession>
<proteinExistence type="inferred from homology"/>
<dbReference type="GO" id="GO:0005886">
    <property type="term" value="C:plasma membrane"/>
    <property type="evidence" value="ECO:0007669"/>
    <property type="project" value="TreeGrafter"/>
</dbReference>
<feature type="compositionally biased region" description="Low complexity" evidence="8">
    <location>
        <begin position="295"/>
        <end position="311"/>
    </location>
</feature>
<feature type="region of interest" description="Disordered" evidence="8">
    <location>
        <begin position="606"/>
        <end position="632"/>
    </location>
</feature>
<keyword evidence="3" id="KW-0645">Protease</keyword>
<evidence type="ECO:0000313" key="11">
    <source>
        <dbReference type="EMBL" id="KAK8764245.1"/>
    </source>
</evidence>
<feature type="compositionally biased region" description="Low complexity" evidence="8">
    <location>
        <begin position="421"/>
        <end position="432"/>
    </location>
</feature>
<feature type="compositionally biased region" description="Basic and acidic residues" evidence="8">
    <location>
        <begin position="319"/>
        <end position="328"/>
    </location>
</feature>
<evidence type="ECO:0000313" key="12">
    <source>
        <dbReference type="EMBL" id="KAK8772838.1"/>
    </source>
</evidence>
<feature type="compositionally biased region" description="Acidic residues" evidence="8">
    <location>
        <begin position="233"/>
        <end position="242"/>
    </location>
</feature>
<comment type="similarity">
    <text evidence="2">Belongs to the peptidase M13 family.</text>
</comment>
<feature type="compositionally biased region" description="Polar residues" evidence="8">
    <location>
        <begin position="371"/>
        <end position="387"/>
    </location>
</feature>
<keyword evidence="13" id="KW-1185">Reference proteome</keyword>
<comment type="cofactor">
    <cofactor evidence="1">
        <name>Zn(2+)</name>
        <dbReference type="ChEBI" id="CHEBI:29105"/>
    </cofactor>
</comment>
<feature type="compositionally biased region" description="Low complexity" evidence="8">
    <location>
        <begin position="75"/>
        <end position="96"/>
    </location>
</feature>
<dbReference type="Pfam" id="PF05649">
    <property type="entry name" value="Peptidase_M13_N"/>
    <property type="match status" value="1"/>
</dbReference>
<feature type="region of interest" description="Disordered" evidence="8">
    <location>
        <begin position="519"/>
        <end position="588"/>
    </location>
</feature>
<dbReference type="Pfam" id="PF01431">
    <property type="entry name" value="Peptidase_M13"/>
    <property type="match status" value="1"/>
</dbReference>
<feature type="compositionally biased region" description="Basic and acidic residues" evidence="8">
    <location>
        <begin position="125"/>
        <end position="147"/>
    </location>
</feature>
<dbReference type="GO" id="GO:0004222">
    <property type="term" value="F:metalloendopeptidase activity"/>
    <property type="evidence" value="ECO:0007669"/>
    <property type="project" value="InterPro"/>
</dbReference>
<feature type="compositionally biased region" description="Polar residues" evidence="8">
    <location>
        <begin position="406"/>
        <end position="416"/>
    </location>
</feature>
<organism evidence="12 13">
    <name type="scientific">Amblyomma americanum</name>
    <name type="common">Lone star tick</name>
    <dbReference type="NCBI Taxonomy" id="6943"/>
    <lineage>
        <taxon>Eukaryota</taxon>
        <taxon>Metazoa</taxon>
        <taxon>Ecdysozoa</taxon>
        <taxon>Arthropoda</taxon>
        <taxon>Chelicerata</taxon>
        <taxon>Arachnida</taxon>
        <taxon>Acari</taxon>
        <taxon>Parasitiformes</taxon>
        <taxon>Ixodida</taxon>
        <taxon>Ixodoidea</taxon>
        <taxon>Ixodidae</taxon>
        <taxon>Amblyomminae</taxon>
        <taxon>Amblyomma</taxon>
    </lineage>
</organism>
<comment type="caution">
    <text evidence="12">The sequence shown here is derived from an EMBL/GenBank/DDBJ whole genome shotgun (WGS) entry which is preliminary data.</text>
</comment>
<feature type="domain" description="Peptidase M13 C-terminal" evidence="9">
    <location>
        <begin position="1226"/>
        <end position="1320"/>
    </location>
</feature>
<keyword evidence="6" id="KW-0862">Zinc</keyword>
<evidence type="ECO:0008006" key="14">
    <source>
        <dbReference type="Google" id="ProtNLM"/>
    </source>
</evidence>
<evidence type="ECO:0000256" key="3">
    <source>
        <dbReference type="ARBA" id="ARBA00022670"/>
    </source>
</evidence>
<feature type="region of interest" description="Disordered" evidence="8">
    <location>
        <begin position="1"/>
        <end position="480"/>
    </location>
</feature>
<dbReference type="InterPro" id="IPR000718">
    <property type="entry name" value="Peptidase_M13"/>
</dbReference>
<dbReference type="InterPro" id="IPR024079">
    <property type="entry name" value="MetalloPept_cat_dom_sf"/>
</dbReference>
<evidence type="ECO:0000256" key="7">
    <source>
        <dbReference type="ARBA" id="ARBA00023049"/>
    </source>
</evidence>
<protein>
    <recommendedName>
        <fullName evidence="14">M13 family peptidase</fullName>
    </recommendedName>
</protein>
<evidence type="ECO:0000259" key="9">
    <source>
        <dbReference type="Pfam" id="PF01431"/>
    </source>
</evidence>
<dbReference type="Gene3D" id="1.10.1380.10">
    <property type="entry name" value="Neutral endopeptidase , domain2"/>
    <property type="match status" value="1"/>
</dbReference>
<dbReference type="EMBL" id="JARKHS020017721">
    <property type="protein sequence ID" value="KAK8772838.1"/>
    <property type="molecule type" value="Genomic_DNA"/>
</dbReference>
<evidence type="ECO:0000313" key="13">
    <source>
        <dbReference type="Proteomes" id="UP001321473"/>
    </source>
</evidence>
<feature type="compositionally biased region" description="Basic residues" evidence="8">
    <location>
        <begin position="1"/>
        <end position="10"/>
    </location>
</feature>
<evidence type="ECO:0000256" key="1">
    <source>
        <dbReference type="ARBA" id="ARBA00001947"/>
    </source>
</evidence>
<evidence type="ECO:0000259" key="10">
    <source>
        <dbReference type="Pfam" id="PF05649"/>
    </source>
</evidence>
<feature type="compositionally biased region" description="Polar residues" evidence="8">
    <location>
        <begin position="615"/>
        <end position="632"/>
    </location>
</feature>
<evidence type="ECO:0000256" key="8">
    <source>
        <dbReference type="SAM" id="MobiDB-lite"/>
    </source>
</evidence>
<dbReference type="Gene3D" id="3.40.390.10">
    <property type="entry name" value="Collagenase (Catalytic Domain)"/>
    <property type="match status" value="1"/>
</dbReference>
<dbReference type="PANTHER" id="PTHR11733">
    <property type="entry name" value="ZINC METALLOPROTEASE FAMILY M13 NEPRILYSIN-RELATED"/>
    <property type="match status" value="1"/>
</dbReference>
<name>A0AAQ4EDZ3_AMBAM</name>
<dbReference type="GO" id="GO:0016485">
    <property type="term" value="P:protein processing"/>
    <property type="evidence" value="ECO:0007669"/>
    <property type="project" value="TreeGrafter"/>
</dbReference>
<dbReference type="PANTHER" id="PTHR11733:SF241">
    <property type="entry name" value="GH26575P-RELATED"/>
    <property type="match status" value="1"/>
</dbReference>
<keyword evidence="5" id="KW-0378">Hydrolase</keyword>
<gene>
    <name evidence="12" type="ORF">V5799_012629</name>
    <name evidence="11" type="ORF">V5799_033147</name>
</gene>
<dbReference type="InterPro" id="IPR008753">
    <property type="entry name" value="Peptidase_M13_N"/>
</dbReference>
<sequence length="1320" mass="143320">MDQRHDKVRPKTSPADGGALVETPMRPRLAGRFKRGKSPEVTFYEDELAKRAAKDSGFNGPADKKPVPNSSTEQPKATEAEPAAVKPPKGAPAKARPPSKDGAQLKMEPPDPERQPRRAGNSVVERSKAEDAKDERPKAVHATDKASKVAHSKARASKAVSRHLGPSSHVDTAESVRSASPGDAETSKGKPRPNASDESLATSADKSEDDDRDQSSGTTVNHSNRASSGQDSGDLESGDDEQSERRSVRPAAATGSGKMTRSKAASASTVQAGKSNKESSSDDGVCAPAEHGSESVRSASSGERAASRGPSISPAATNRTDRSRDVKAGRSRATYPSSMMLGTIKDDESSSGEGSSSDHGKNANSKRRSQSGRSVFSKAQSRGTSKRSAAPADRTDGSRSAKGAYSHTTYPSSLAPKTTYGGSSSGSSSTESSSDDSKNTQVERKTKSRRSTSKAHSESSRGRSKVSAGGTQIANKSKLLRSELSAANTAQLSEQSSEKGADEQLEYLRSFDDATEHIHSRRLSARQEPGLSADEDGPLIAAAADTGHQATRFVPSRHSYSEPVPSVSNDSIDGRPSSTSRLTPADKASAESAKKWHPFCESPGYTNHEHASASRAPSKQSPADLARQSSTPRVLQSGGLPVVFRQELCLYPLSLVLVMAAFVVALMFFAPKAKPLAAVNKSPVTCSSPSCLRDSVYLDNLLNWNFDPCDNFYMFVCSRWRNRFPASEGSLHVSADDDYVNILESQIHAQLQGQPLGSYAGDGTMQDLYYKCANDKLIEDSGWDGLLEFMSDVSLDGFPLTPPVRSSVSLWKIAARLLRKTGAAALINVAVVSHPVMPTKDIISVGLPETFTAIDGVDINDAIRLYTSIVFATFKALRKDFIPPVHTLSVVKFASDLEKLSSQLGDQEARIEALDTASSLQTFMAELFDGVSGSAYTGPGCKILVQSPGFVAKLVALVKETELHTVMNFLGVRLMVQVATFIPQSGLAEAFATLLYGKWRQADLRWKTCVRVAEKAVSPLFHRASLEKLIAQVPLPRFTDLVKDIVREFLSGVDATPYLNDVARVAVRNIVSRTRFLTLAPAWIFNRTLVSEYAQRIPPISSEKPLMSYVTVHEYSFVSSLTRGSGERWTHSIFSTNCWYERGPRSIYVPMLLFNLTFLFDNDVYNFELSRAGFRISQCLLDMLLAEANSTDPTERWLDRDTKAKMGEAQLCFGKGVAPKHMAKEMRDATALRFAYNHFRRKSRAGAMSFHLGPRQNVSASQMFFVYLMLQSCERKNSKDEASTESGVAWNAALRNQREFPQEFRCPLGSAMNPEKQCDV</sequence>
<feature type="compositionally biased region" description="Polar residues" evidence="8">
    <location>
        <begin position="566"/>
        <end position="582"/>
    </location>
</feature>
<dbReference type="InterPro" id="IPR018497">
    <property type="entry name" value="Peptidase_M13_C"/>
</dbReference>
<keyword evidence="4" id="KW-0479">Metal-binding</keyword>
<keyword evidence="7" id="KW-0482">Metalloprotease</keyword>
<feature type="compositionally biased region" description="Polar residues" evidence="8">
    <location>
        <begin position="257"/>
        <end position="274"/>
    </location>
</feature>
<reference evidence="12" key="2">
    <citation type="submission" date="2023-03" db="EMBL/GenBank/DDBJ databases">
        <authorList>
            <person name="Thuy-Boun P."/>
        </authorList>
    </citation>
    <scope>NUCLEOTIDE SEQUENCE</scope>
    <source>
        <strain evidence="12">F_SG_1</strain>
        <tissue evidence="12">Salivary glands</tissue>
    </source>
</reference>
<reference evidence="12" key="3">
    <citation type="submission" date="2024-02" db="EMBL/GenBank/DDBJ databases">
        <authorList>
            <person name="Mcdaniel E.A."/>
            <person name="Celebi F.M."/>
            <person name="Reiter T."/>
            <person name="Weiss E.C."/>
            <person name="Chou S."/>
        </authorList>
    </citation>
    <scope>NUCLEOTIDE SEQUENCE</scope>
    <source>
        <strain evidence="12">F_SG_1</strain>
        <tissue evidence="12">Salivary glands</tissue>
    </source>
</reference>